<name>A0ABP7IZU9_9ACTN</name>
<dbReference type="Proteomes" id="UP001500888">
    <property type="component" value="Unassembled WGS sequence"/>
</dbReference>
<evidence type="ECO:0000313" key="2">
    <source>
        <dbReference type="EMBL" id="GAA3830770.1"/>
    </source>
</evidence>
<dbReference type="EMBL" id="BAAAZR010000028">
    <property type="protein sequence ID" value="GAA3830770.1"/>
    <property type="molecule type" value="Genomic_DNA"/>
</dbReference>
<gene>
    <name evidence="2" type="ORF">GCM10022226_59540</name>
</gene>
<accession>A0ABP7IZU9</accession>
<keyword evidence="3" id="KW-1185">Reference proteome</keyword>
<feature type="region of interest" description="Disordered" evidence="1">
    <location>
        <begin position="50"/>
        <end position="82"/>
    </location>
</feature>
<comment type="caution">
    <text evidence="2">The sequence shown here is derived from an EMBL/GenBank/DDBJ whole genome shotgun (WGS) entry which is preliminary data.</text>
</comment>
<feature type="compositionally biased region" description="Low complexity" evidence="1">
    <location>
        <begin position="61"/>
        <end position="70"/>
    </location>
</feature>
<protein>
    <submittedName>
        <fullName evidence="2">Uncharacterized protein</fullName>
    </submittedName>
</protein>
<reference evidence="3" key="1">
    <citation type="journal article" date="2019" name="Int. J. Syst. Evol. Microbiol.">
        <title>The Global Catalogue of Microorganisms (GCM) 10K type strain sequencing project: providing services to taxonomists for standard genome sequencing and annotation.</title>
        <authorList>
            <consortium name="The Broad Institute Genomics Platform"/>
            <consortium name="The Broad Institute Genome Sequencing Center for Infectious Disease"/>
            <person name="Wu L."/>
            <person name="Ma J."/>
        </authorList>
    </citation>
    <scope>NUCLEOTIDE SEQUENCE [LARGE SCALE GENOMIC DNA]</scope>
    <source>
        <strain evidence="3">JCM 16908</strain>
    </source>
</reference>
<evidence type="ECO:0000313" key="3">
    <source>
        <dbReference type="Proteomes" id="UP001500888"/>
    </source>
</evidence>
<sequence length="99" mass="10685">MAPRINYLGHPVAAKFLKYIVSAGKVVADSTLPAATQQLVAIRASQARRRLPRTNLEARAPRPTSRTSSRPLPPVEPASYGSSLGMTRTISILYLANIS</sequence>
<evidence type="ECO:0000256" key="1">
    <source>
        <dbReference type="SAM" id="MobiDB-lite"/>
    </source>
</evidence>
<proteinExistence type="predicted"/>
<organism evidence="2 3">
    <name type="scientific">Sphaerisporangium flaviroseum</name>
    <dbReference type="NCBI Taxonomy" id="509199"/>
    <lineage>
        <taxon>Bacteria</taxon>
        <taxon>Bacillati</taxon>
        <taxon>Actinomycetota</taxon>
        <taxon>Actinomycetes</taxon>
        <taxon>Streptosporangiales</taxon>
        <taxon>Streptosporangiaceae</taxon>
        <taxon>Sphaerisporangium</taxon>
    </lineage>
</organism>